<feature type="transmembrane region" description="Helical" evidence="3">
    <location>
        <begin position="261"/>
        <end position="287"/>
    </location>
</feature>
<accession>A0A922F2Z4</accession>
<keyword evidence="3" id="KW-1133">Transmembrane helix</keyword>
<dbReference type="AlphaFoldDB" id="A0A922F2Z4"/>
<dbReference type="InterPro" id="IPR025287">
    <property type="entry name" value="WAK_GUB"/>
</dbReference>
<keyword evidence="3" id="KW-0472">Membrane</keyword>
<dbReference type="GO" id="GO:0030247">
    <property type="term" value="F:polysaccharide binding"/>
    <property type="evidence" value="ECO:0007669"/>
    <property type="project" value="InterPro"/>
</dbReference>
<evidence type="ECO:0000256" key="2">
    <source>
        <dbReference type="ARBA" id="ARBA00022729"/>
    </source>
</evidence>
<name>A0A922F2Z4_CARIL</name>
<dbReference type="GO" id="GO:0016020">
    <property type="term" value="C:membrane"/>
    <property type="evidence" value="ECO:0007669"/>
    <property type="project" value="UniProtKB-SubCell"/>
</dbReference>
<dbReference type="PANTHER" id="PTHR33138:SF30">
    <property type="entry name" value="LEAF RUST 10 DISEASE-RESISTANCE LOCUS RECEPTOR-LIKE PROTEIN KINASE-LIKE 2.7"/>
    <property type="match status" value="1"/>
</dbReference>
<comment type="caution">
    <text evidence="6">The sequence shown here is derived from an EMBL/GenBank/DDBJ whole genome shotgun (WGS) entry which is preliminary data.</text>
</comment>
<proteinExistence type="predicted"/>
<dbReference type="Pfam" id="PF13947">
    <property type="entry name" value="GUB_WAK_bind"/>
    <property type="match status" value="1"/>
</dbReference>
<evidence type="ECO:0000313" key="6">
    <source>
        <dbReference type="EMBL" id="KAG6714988.1"/>
    </source>
</evidence>
<organism evidence="6 7">
    <name type="scientific">Carya illinoinensis</name>
    <name type="common">Pecan</name>
    <dbReference type="NCBI Taxonomy" id="32201"/>
    <lineage>
        <taxon>Eukaryota</taxon>
        <taxon>Viridiplantae</taxon>
        <taxon>Streptophyta</taxon>
        <taxon>Embryophyta</taxon>
        <taxon>Tracheophyta</taxon>
        <taxon>Spermatophyta</taxon>
        <taxon>Magnoliopsida</taxon>
        <taxon>eudicotyledons</taxon>
        <taxon>Gunneridae</taxon>
        <taxon>Pentapetalae</taxon>
        <taxon>rosids</taxon>
        <taxon>fabids</taxon>
        <taxon>Fagales</taxon>
        <taxon>Juglandaceae</taxon>
        <taxon>Carya</taxon>
    </lineage>
</organism>
<keyword evidence="3" id="KW-0812">Transmembrane</keyword>
<protein>
    <recommendedName>
        <fullName evidence="5">Wall-associated receptor kinase galacturonan-binding domain-containing protein</fullName>
    </recommendedName>
</protein>
<dbReference type="Proteomes" id="UP000811246">
    <property type="component" value="Chromosome 5"/>
</dbReference>
<evidence type="ECO:0000313" key="7">
    <source>
        <dbReference type="Proteomes" id="UP000811246"/>
    </source>
</evidence>
<evidence type="ECO:0000256" key="4">
    <source>
        <dbReference type="SAM" id="SignalP"/>
    </source>
</evidence>
<feature type="chain" id="PRO_5036976881" description="Wall-associated receptor kinase galacturonan-binding domain-containing protein" evidence="4">
    <location>
        <begin position="30"/>
        <end position="333"/>
    </location>
</feature>
<evidence type="ECO:0000259" key="5">
    <source>
        <dbReference type="Pfam" id="PF13947"/>
    </source>
</evidence>
<feature type="signal peptide" evidence="4">
    <location>
        <begin position="1"/>
        <end position="29"/>
    </location>
</feature>
<evidence type="ECO:0000256" key="1">
    <source>
        <dbReference type="ARBA" id="ARBA00004167"/>
    </source>
</evidence>
<comment type="subcellular location">
    <subcellularLocation>
        <location evidence="1">Membrane</location>
        <topology evidence="1">Single-pass membrane protein</topology>
    </subcellularLocation>
</comment>
<feature type="domain" description="Wall-associated receptor kinase galacturonan-binding" evidence="5">
    <location>
        <begin position="46"/>
        <end position="107"/>
    </location>
</feature>
<keyword evidence="2 4" id="KW-0732">Signal</keyword>
<gene>
    <name evidence="6" type="ORF">I3842_05G228000</name>
</gene>
<dbReference type="EMBL" id="CM031829">
    <property type="protein sequence ID" value="KAG6714988.1"/>
    <property type="molecule type" value="Genomic_DNA"/>
</dbReference>
<reference evidence="6" key="1">
    <citation type="submission" date="2021-01" db="EMBL/GenBank/DDBJ databases">
        <authorList>
            <person name="Lovell J.T."/>
            <person name="Bentley N."/>
            <person name="Bhattarai G."/>
            <person name="Jenkins J.W."/>
            <person name="Sreedasyam A."/>
            <person name="Alarcon Y."/>
            <person name="Bock C."/>
            <person name="Boston L."/>
            <person name="Carlson J."/>
            <person name="Cervantes K."/>
            <person name="Clermont K."/>
            <person name="Krom N."/>
            <person name="Kubenka K."/>
            <person name="Mamidi S."/>
            <person name="Mattison C."/>
            <person name="Monteros M."/>
            <person name="Pisani C."/>
            <person name="Plott C."/>
            <person name="Rajasekar S."/>
            <person name="Rhein H.S."/>
            <person name="Rohla C."/>
            <person name="Song M."/>
            <person name="Hilaire R.S."/>
            <person name="Shu S."/>
            <person name="Wells L."/>
            <person name="Wang X."/>
            <person name="Webber J."/>
            <person name="Heerema R.J."/>
            <person name="Klein P."/>
            <person name="Conner P."/>
            <person name="Grauke L."/>
            <person name="Grimwood J."/>
            <person name="Schmutz J."/>
            <person name="Randall J.J."/>
        </authorList>
    </citation>
    <scope>NUCLEOTIDE SEQUENCE</scope>
    <source>
        <tissue evidence="6">Leaf</tissue>
    </source>
</reference>
<sequence>MARATSSLPTGVMVLNIALLLLIPHQAVSFEVTFTYEYCGPSSIAPSSCANHDIRYPFRLEGKSTNCSDPRYELSCESNHSLLYNDFGGKYYVQQINYDKKTIRLVDSGIQEDNFSFIPRIFINQYIIRNGSSQPMDPRYRTTDGSKGVVIVNCEKPIMNNRSSYLHLETSTCSNYPLSSRYSQRYLYLLVLLDGKLPVMDVEDSCKIEQMSLTSRSGDFYPNISRTDLHNVFLSGFELRWIIRSDAYSLPATIAILILQFGWLLFGLWRGLLTVLGTPFVVVFLIYKWRRRHLSMYDAIEEFLQNQNNLMTIRYSFSEIKKMTKNFKEKLGE</sequence>
<evidence type="ECO:0000256" key="3">
    <source>
        <dbReference type="SAM" id="Phobius"/>
    </source>
</evidence>
<dbReference type="PANTHER" id="PTHR33138">
    <property type="entry name" value="OS01G0690200 PROTEIN"/>
    <property type="match status" value="1"/>
</dbReference>